<name>A0ABR3SVV4_9PEZI</name>
<proteinExistence type="inferred from homology"/>
<feature type="domain" description="AMP-dependent synthetase/ligase" evidence="5">
    <location>
        <begin position="94"/>
        <end position="413"/>
    </location>
</feature>
<organism evidence="6 7">
    <name type="scientific">Neofusicoccum ribis</name>
    <dbReference type="NCBI Taxonomy" id="45134"/>
    <lineage>
        <taxon>Eukaryota</taxon>
        <taxon>Fungi</taxon>
        <taxon>Dikarya</taxon>
        <taxon>Ascomycota</taxon>
        <taxon>Pezizomycotina</taxon>
        <taxon>Dothideomycetes</taxon>
        <taxon>Dothideomycetes incertae sedis</taxon>
        <taxon>Botryosphaeriales</taxon>
        <taxon>Botryosphaeriaceae</taxon>
        <taxon>Neofusicoccum</taxon>
    </lineage>
</organism>
<dbReference type="Gene3D" id="3.40.50.12780">
    <property type="entry name" value="N-terminal domain of ligase-like"/>
    <property type="match status" value="1"/>
</dbReference>
<dbReference type="InterPro" id="IPR042099">
    <property type="entry name" value="ANL_N_sf"/>
</dbReference>
<dbReference type="EMBL" id="JAJVDC020000042">
    <property type="protein sequence ID" value="KAL1631047.1"/>
    <property type="molecule type" value="Genomic_DNA"/>
</dbReference>
<dbReference type="PANTHER" id="PTHR43107">
    <property type="entry name" value="LONG-CHAIN FATTY ACID TRANSPORT PROTEIN"/>
    <property type="match status" value="1"/>
</dbReference>
<evidence type="ECO:0000256" key="1">
    <source>
        <dbReference type="ARBA" id="ARBA00006432"/>
    </source>
</evidence>
<dbReference type="SUPFAM" id="SSF56801">
    <property type="entry name" value="Acetyl-CoA synthetase-like"/>
    <property type="match status" value="1"/>
</dbReference>
<comment type="caution">
    <text evidence="6">The sequence shown here is derived from an EMBL/GenBank/DDBJ whole genome shotgun (WGS) entry which is preliminary data.</text>
</comment>
<reference evidence="6 7" key="1">
    <citation type="submission" date="2024-02" db="EMBL/GenBank/DDBJ databases">
        <title>De novo assembly and annotation of 12 fungi associated with fruit tree decline syndrome in Ontario, Canada.</title>
        <authorList>
            <person name="Sulman M."/>
            <person name="Ellouze W."/>
            <person name="Ilyukhin E."/>
        </authorList>
    </citation>
    <scope>NUCLEOTIDE SEQUENCE [LARGE SCALE GENOMIC DNA]</scope>
    <source>
        <strain evidence="6 7">M1-105</strain>
    </source>
</reference>
<comment type="similarity">
    <text evidence="1">Belongs to the ATP-dependent AMP-binding enzyme family.</text>
</comment>
<evidence type="ECO:0000313" key="6">
    <source>
        <dbReference type="EMBL" id="KAL1631047.1"/>
    </source>
</evidence>
<evidence type="ECO:0000259" key="5">
    <source>
        <dbReference type="Pfam" id="PF00501"/>
    </source>
</evidence>
<keyword evidence="3" id="KW-0547">Nucleotide-binding</keyword>
<keyword evidence="7" id="KW-1185">Reference proteome</keyword>
<dbReference type="InterPro" id="IPR020845">
    <property type="entry name" value="AMP-binding_CS"/>
</dbReference>
<dbReference type="Proteomes" id="UP001521116">
    <property type="component" value="Unassembled WGS sequence"/>
</dbReference>
<dbReference type="InterPro" id="IPR045851">
    <property type="entry name" value="AMP-bd_C_sf"/>
</dbReference>
<dbReference type="PROSITE" id="PS00455">
    <property type="entry name" value="AMP_BINDING"/>
    <property type="match status" value="1"/>
</dbReference>
<keyword evidence="4" id="KW-0067">ATP-binding</keyword>
<evidence type="ECO:0000256" key="3">
    <source>
        <dbReference type="ARBA" id="ARBA00022741"/>
    </source>
</evidence>
<protein>
    <submittedName>
        <fullName evidence="6">Long-chain fatty acid transporter fat1</fullName>
    </submittedName>
</protein>
<evidence type="ECO:0000256" key="2">
    <source>
        <dbReference type="ARBA" id="ARBA00022598"/>
    </source>
</evidence>
<keyword evidence="2" id="KW-0436">Ligase</keyword>
<dbReference type="Pfam" id="PF00501">
    <property type="entry name" value="AMP-binding"/>
    <property type="match status" value="1"/>
</dbReference>
<gene>
    <name evidence="6" type="primary">FAT1</name>
    <name evidence="6" type="ORF">SLS56_004570</name>
</gene>
<evidence type="ECO:0000256" key="4">
    <source>
        <dbReference type="ARBA" id="ARBA00022840"/>
    </source>
</evidence>
<accession>A0ABR3SVV4</accession>
<dbReference type="InterPro" id="IPR000873">
    <property type="entry name" value="AMP-dep_synth/lig_dom"/>
</dbReference>
<dbReference type="PANTHER" id="PTHR43107:SF15">
    <property type="entry name" value="FATTY ACID TRANSPORT PROTEIN 3, ISOFORM A"/>
    <property type="match status" value="1"/>
</dbReference>
<sequence>MPLPLLPYAAYAAGAAATAAYLNARLNLTYDFALLGAFGRATIDTLSAERADRISLFYVLESLARDPSTRDAVFLLLPVRPSTPAPQAGGDVRLERWTYGQVYAAALRHAGWLARAHGVRKGEVVALDMMNGARFVAAWFGVWALGAVPAFINYNLRGPALLHCLGVSTARLVLVGPEPQLRDKYDEVAEALAKGDFGEATGAAERRVEVARFGGELDSVVEREEEFRPEDEQRGGAKLHDMGILIYTSGTTGLPKPAVVSWGKARAAAAFVGKWLPLKKGDVLYTCMPLYHTSASLLALLSTLSAHTTLALGHRFSASTLLADLHLTRATHLQYVGETLRYLLATPANPSLDTTHRVHTIFGNGLRPDVWRRFVSRFGVTTVAEFYAATEGPGGMWNKAANSFAAGAVGRNGWLSEALIWGKAQAAVRVDAASGRPWRDPATGRCVKVAAGEAGELLYKLDASDICRRFQGYFNNDEATDGKVLRDVFADGDAWFSTGDVLRRDAERRWWFVDRLGDTFRWKSENVSTAEVASLLGDACTDVLKEVVVYGVLVPGHDGRAGCAAAVLKEGGGGDGGEQTQLWRLAETAKRVLPKYAVPLFVRVTPALALTGTNKPQKHLLQKDGIDPEVVETKGDRIYWLRDGRYERFGEKEYARIQGGGVKL</sequence>
<evidence type="ECO:0000313" key="7">
    <source>
        <dbReference type="Proteomes" id="UP001521116"/>
    </source>
</evidence>
<dbReference type="Gene3D" id="3.30.300.30">
    <property type="match status" value="1"/>
</dbReference>